<dbReference type="PANTHER" id="PTHR43827">
    <property type="entry name" value="2,5-DIKETO-D-GLUCONIC ACID REDUCTASE"/>
    <property type="match status" value="1"/>
</dbReference>
<dbReference type="Proteomes" id="UP000024635">
    <property type="component" value="Unassembled WGS sequence"/>
</dbReference>
<dbReference type="InterPro" id="IPR023210">
    <property type="entry name" value="NADP_OxRdtase_dom"/>
</dbReference>
<dbReference type="PROSITE" id="PS00062">
    <property type="entry name" value="ALDOKETO_REDUCTASE_2"/>
    <property type="match status" value="1"/>
</dbReference>
<dbReference type="PANTHER" id="PTHR43827:SF3">
    <property type="entry name" value="NADP-DEPENDENT OXIDOREDUCTASE DOMAIN-CONTAINING PROTEIN"/>
    <property type="match status" value="1"/>
</dbReference>
<dbReference type="AlphaFoldDB" id="A0A016U3V1"/>
<dbReference type="STRING" id="53326.A0A016U3V1"/>
<dbReference type="InterPro" id="IPR018170">
    <property type="entry name" value="Aldo/ket_reductase_CS"/>
</dbReference>
<evidence type="ECO:0000256" key="2">
    <source>
        <dbReference type="ARBA" id="ARBA00022857"/>
    </source>
</evidence>
<evidence type="ECO:0000256" key="1">
    <source>
        <dbReference type="ARBA" id="ARBA00007905"/>
    </source>
</evidence>
<dbReference type="PROSITE" id="PS00798">
    <property type="entry name" value="ALDOKETO_REDUCTASE_1"/>
    <property type="match status" value="1"/>
</dbReference>
<dbReference type="Gene3D" id="3.20.20.100">
    <property type="entry name" value="NADP-dependent oxidoreductase domain"/>
    <property type="match status" value="2"/>
</dbReference>
<evidence type="ECO:0000259" key="4">
    <source>
        <dbReference type="Pfam" id="PF00248"/>
    </source>
</evidence>
<evidence type="ECO:0000256" key="3">
    <source>
        <dbReference type="ARBA" id="ARBA00023002"/>
    </source>
</evidence>
<sequence>MMLSRLISESLLQVKSAVNIALTCGYRLFDTAKYYKNEPELGAALERTYSLSKTALTEIPELELLTRFAVAACTEHFITLKTVEISEIALFWNPSAHRFQAETPINLEAILEPQKKIKNETLAKISCINDADPSDSCPLNHTLGTAKFFMLLSTWNWWGNHQGPRTIEISNTKISMGDAIGAKPGCVPEITELLPKHGLTRADVFITTKFHMDPEDPAGGARKLVLESLKQLRVSYLDMVLIHYPKAIKCDEKDTKNKEHRKLTYLELEKMKAEGKIRSVGVSNYEVYHMEEIKSFSKMVPCTNQVEFHPHLTREELRQYCRKEGIFLQAFSSLARFEPALIQEPILTTLAKKNNVTIAVILLSWAMSQGVGVIPKSSIPTQLTENFEATKLVLKEEEIESLRKLNRNKNYIDCAGWRVL</sequence>
<name>A0A016U3V1_9BILA</name>
<feature type="domain" description="NADP-dependent oxidoreductase" evidence="4">
    <location>
        <begin position="200"/>
        <end position="406"/>
    </location>
</feature>
<protein>
    <recommendedName>
        <fullName evidence="4">NADP-dependent oxidoreductase domain-containing protein</fullName>
    </recommendedName>
</protein>
<dbReference type="Pfam" id="PF00248">
    <property type="entry name" value="Aldo_ket_red"/>
    <property type="match status" value="1"/>
</dbReference>
<keyword evidence="3" id="KW-0560">Oxidoreductase</keyword>
<organism evidence="5 6">
    <name type="scientific">Ancylostoma ceylanicum</name>
    <dbReference type="NCBI Taxonomy" id="53326"/>
    <lineage>
        <taxon>Eukaryota</taxon>
        <taxon>Metazoa</taxon>
        <taxon>Ecdysozoa</taxon>
        <taxon>Nematoda</taxon>
        <taxon>Chromadorea</taxon>
        <taxon>Rhabditida</taxon>
        <taxon>Rhabditina</taxon>
        <taxon>Rhabditomorpha</taxon>
        <taxon>Strongyloidea</taxon>
        <taxon>Ancylostomatidae</taxon>
        <taxon>Ancylostomatinae</taxon>
        <taxon>Ancylostoma</taxon>
    </lineage>
</organism>
<comment type="similarity">
    <text evidence="1">Belongs to the aldo/keto reductase family.</text>
</comment>
<comment type="caution">
    <text evidence="5">The sequence shown here is derived from an EMBL/GenBank/DDBJ whole genome shotgun (WGS) entry which is preliminary data.</text>
</comment>
<keyword evidence="6" id="KW-1185">Reference proteome</keyword>
<dbReference type="OrthoDB" id="416253at2759"/>
<evidence type="ECO:0000313" key="5">
    <source>
        <dbReference type="EMBL" id="EYC09631.1"/>
    </source>
</evidence>
<proteinExistence type="inferred from homology"/>
<gene>
    <name evidence="5" type="primary">Acey_s0059.g2970</name>
    <name evidence="5" type="ORF">Y032_0059g2970</name>
</gene>
<evidence type="ECO:0000313" key="6">
    <source>
        <dbReference type="Proteomes" id="UP000024635"/>
    </source>
</evidence>
<dbReference type="InterPro" id="IPR036812">
    <property type="entry name" value="NAD(P)_OxRdtase_dom_sf"/>
</dbReference>
<dbReference type="EMBL" id="JARK01001395">
    <property type="protein sequence ID" value="EYC09631.1"/>
    <property type="molecule type" value="Genomic_DNA"/>
</dbReference>
<accession>A0A016U3V1</accession>
<reference evidence="6" key="1">
    <citation type="journal article" date="2015" name="Nat. Genet.">
        <title>The genome and transcriptome of the zoonotic hookworm Ancylostoma ceylanicum identify infection-specific gene families.</title>
        <authorList>
            <person name="Schwarz E.M."/>
            <person name="Hu Y."/>
            <person name="Antoshechkin I."/>
            <person name="Miller M.M."/>
            <person name="Sternberg P.W."/>
            <person name="Aroian R.V."/>
        </authorList>
    </citation>
    <scope>NUCLEOTIDE SEQUENCE</scope>
    <source>
        <strain evidence="6">HY135</strain>
    </source>
</reference>
<dbReference type="InterPro" id="IPR020471">
    <property type="entry name" value="AKR"/>
</dbReference>
<dbReference type="SUPFAM" id="SSF51430">
    <property type="entry name" value="NAD(P)-linked oxidoreductase"/>
    <property type="match status" value="2"/>
</dbReference>
<dbReference type="GO" id="GO:0016616">
    <property type="term" value="F:oxidoreductase activity, acting on the CH-OH group of donors, NAD or NADP as acceptor"/>
    <property type="evidence" value="ECO:0007669"/>
    <property type="project" value="UniProtKB-ARBA"/>
</dbReference>
<keyword evidence="2" id="KW-0521">NADP</keyword>